<dbReference type="PANTHER" id="PTHR46481">
    <property type="entry name" value="ZINC FINGER BED DOMAIN-CONTAINING PROTEIN 4"/>
    <property type="match status" value="1"/>
</dbReference>
<keyword evidence="5" id="KW-0539">Nucleus</keyword>
<feature type="region of interest" description="Disordered" evidence="6">
    <location>
        <begin position="21"/>
        <end position="72"/>
    </location>
</feature>
<dbReference type="GO" id="GO:0008270">
    <property type="term" value="F:zinc ion binding"/>
    <property type="evidence" value="ECO:0007669"/>
    <property type="project" value="UniProtKB-KW"/>
</dbReference>
<evidence type="ECO:0000256" key="6">
    <source>
        <dbReference type="SAM" id="MobiDB-lite"/>
    </source>
</evidence>
<protein>
    <submittedName>
        <fullName evidence="8">Uncharacterized protein LOC111316371</fullName>
    </submittedName>
</protein>
<dbReference type="KEGG" id="dzi:111316371"/>
<accession>A0A6P6BAF3</accession>
<keyword evidence="2" id="KW-0479">Metal-binding</keyword>
<proteinExistence type="predicted"/>
<evidence type="ECO:0000256" key="5">
    <source>
        <dbReference type="ARBA" id="ARBA00023242"/>
    </source>
</evidence>
<keyword evidence="4" id="KW-0862">Zinc</keyword>
<dbReference type="AlphaFoldDB" id="A0A6P6BAF3"/>
<evidence type="ECO:0000313" key="7">
    <source>
        <dbReference type="Proteomes" id="UP000515121"/>
    </source>
</evidence>
<dbReference type="InterPro" id="IPR052035">
    <property type="entry name" value="ZnF_BED_domain_contain"/>
</dbReference>
<dbReference type="Proteomes" id="UP000515121">
    <property type="component" value="Unplaced"/>
</dbReference>
<evidence type="ECO:0000256" key="3">
    <source>
        <dbReference type="ARBA" id="ARBA00022771"/>
    </source>
</evidence>
<name>A0A6P6BAF3_DURZI</name>
<evidence type="ECO:0000256" key="1">
    <source>
        <dbReference type="ARBA" id="ARBA00004123"/>
    </source>
</evidence>
<evidence type="ECO:0000313" key="8">
    <source>
        <dbReference type="RefSeq" id="XP_022774076.1"/>
    </source>
</evidence>
<evidence type="ECO:0000256" key="2">
    <source>
        <dbReference type="ARBA" id="ARBA00022723"/>
    </source>
</evidence>
<reference evidence="8" key="1">
    <citation type="submission" date="2025-08" db="UniProtKB">
        <authorList>
            <consortium name="RefSeq"/>
        </authorList>
    </citation>
    <scope>IDENTIFICATION</scope>
    <source>
        <tissue evidence="8">Fruit stalk</tissue>
    </source>
</reference>
<comment type="subcellular location">
    <subcellularLocation>
        <location evidence="1">Nucleus</location>
    </subcellularLocation>
</comment>
<keyword evidence="7" id="KW-1185">Reference proteome</keyword>
<dbReference type="GO" id="GO:0005634">
    <property type="term" value="C:nucleus"/>
    <property type="evidence" value="ECO:0007669"/>
    <property type="project" value="UniProtKB-SubCell"/>
</dbReference>
<dbReference type="OrthoDB" id="2610923at2759"/>
<keyword evidence="3" id="KW-0863">Zinc-finger</keyword>
<dbReference type="PANTHER" id="PTHR46481:SF10">
    <property type="entry name" value="ZINC FINGER BED DOMAIN-CONTAINING PROTEIN 39"/>
    <property type="match status" value="1"/>
</dbReference>
<dbReference type="GeneID" id="111316371"/>
<organism evidence="7 8">
    <name type="scientific">Durio zibethinus</name>
    <name type="common">Durian</name>
    <dbReference type="NCBI Taxonomy" id="66656"/>
    <lineage>
        <taxon>Eukaryota</taxon>
        <taxon>Viridiplantae</taxon>
        <taxon>Streptophyta</taxon>
        <taxon>Embryophyta</taxon>
        <taxon>Tracheophyta</taxon>
        <taxon>Spermatophyta</taxon>
        <taxon>Magnoliopsida</taxon>
        <taxon>eudicotyledons</taxon>
        <taxon>Gunneridae</taxon>
        <taxon>Pentapetalae</taxon>
        <taxon>rosids</taxon>
        <taxon>malvids</taxon>
        <taxon>Malvales</taxon>
        <taxon>Malvaceae</taxon>
        <taxon>Helicteroideae</taxon>
        <taxon>Durio</taxon>
    </lineage>
</organism>
<sequence length="184" mass="20923">MSSTTPDISSISVQSTIDSFTSRIVSDDGNDSMNEALDATNGNTDKTPVIDANDRECDNADPEEREESSEKKRQKTFAVWLEFKEVTLSDGSKKRRILPTLTYGKFDMVKMREAAAHWILMHEHPFSIIEEEGFNMMQKRGMPELEKVSHNTIKKDCMQVYEAEKKKLKALLKIVSKISLTTDL</sequence>
<gene>
    <name evidence="8" type="primary">LOC111316371</name>
</gene>
<evidence type="ECO:0000256" key="4">
    <source>
        <dbReference type="ARBA" id="ARBA00022833"/>
    </source>
</evidence>
<dbReference type="RefSeq" id="XP_022774076.1">
    <property type="nucleotide sequence ID" value="XM_022918341.1"/>
</dbReference>